<proteinExistence type="predicted"/>
<evidence type="ECO:0000256" key="1">
    <source>
        <dbReference type="SAM" id="MobiDB-lite"/>
    </source>
</evidence>
<comment type="caution">
    <text evidence="2">The sequence shown here is derived from an EMBL/GenBank/DDBJ whole genome shotgun (WGS) entry which is preliminary data.</text>
</comment>
<gene>
    <name evidence="2" type="ORF">NCGR_LOCUS59333</name>
</gene>
<keyword evidence="3" id="KW-1185">Reference proteome</keyword>
<reference evidence="2" key="1">
    <citation type="submission" date="2020-10" db="EMBL/GenBank/DDBJ databases">
        <authorList>
            <person name="Han B."/>
            <person name="Lu T."/>
            <person name="Zhao Q."/>
            <person name="Huang X."/>
            <person name="Zhao Y."/>
        </authorList>
    </citation>
    <scope>NUCLEOTIDE SEQUENCE</scope>
</reference>
<sequence length="90" mass="9815">MAYLECRRGSCWEPLAAVVLSEPQRVRVSAESDGGGGGGGREEGSPPQEEEEATERRAPFLGVRVLVWCPRQRRRWGRSAAAAMEASGAW</sequence>
<dbReference type="EMBL" id="CAJGYO010000018">
    <property type="protein sequence ID" value="CAD6335235.1"/>
    <property type="molecule type" value="Genomic_DNA"/>
</dbReference>
<feature type="region of interest" description="Disordered" evidence="1">
    <location>
        <begin position="26"/>
        <end position="56"/>
    </location>
</feature>
<protein>
    <submittedName>
        <fullName evidence="2">Uncharacterized protein</fullName>
    </submittedName>
</protein>
<evidence type="ECO:0000313" key="3">
    <source>
        <dbReference type="Proteomes" id="UP000604825"/>
    </source>
</evidence>
<accession>A0A811RYZ2</accession>
<evidence type="ECO:0000313" key="2">
    <source>
        <dbReference type="EMBL" id="CAD6335235.1"/>
    </source>
</evidence>
<dbReference type="Proteomes" id="UP000604825">
    <property type="component" value="Unassembled WGS sequence"/>
</dbReference>
<name>A0A811RYZ2_9POAL</name>
<organism evidence="2 3">
    <name type="scientific">Miscanthus lutarioriparius</name>
    <dbReference type="NCBI Taxonomy" id="422564"/>
    <lineage>
        <taxon>Eukaryota</taxon>
        <taxon>Viridiplantae</taxon>
        <taxon>Streptophyta</taxon>
        <taxon>Embryophyta</taxon>
        <taxon>Tracheophyta</taxon>
        <taxon>Spermatophyta</taxon>
        <taxon>Magnoliopsida</taxon>
        <taxon>Liliopsida</taxon>
        <taxon>Poales</taxon>
        <taxon>Poaceae</taxon>
        <taxon>PACMAD clade</taxon>
        <taxon>Panicoideae</taxon>
        <taxon>Andropogonodae</taxon>
        <taxon>Andropogoneae</taxon>
        <taxon>Saccharinae</taxon>
        <taxon>Miscanthus</taxon>
    </lineage>
</organism>
<dbReference type="AlphaFoldDB" id="A0A811RYZ2"/>